<evidence type="ECO:0000313" key="5">
    <source>
        <dbReference type="Proteomes" id="UP000188604"/>
    </source>
</evidence>
<dbReference type="InterPro" id="IPR036388">
    <property type="entry name" value="WH-like_DNA-bd_sf"/>
</dbReference>
<dbReference type="KEGG" id="nch:A0U93_13300"/>
<keyword evidence="1" id="KW-0805">Transcription regulation</keyword>
<dbReference type="RefSeq" id="WP_077807780.1">
    <property type="nucleotide sequence ID" value="NZ_BJXS01000001.1"/>
</dbReference>
<dbReference type="Pfam" id="PF09339">
    <property type="entry name" value="HTH_IclR"/>
    <property type="match status" value="1"/>
</dbReference>
<organism evidence="4 5">
    <name type="scientific">Neoasaia chiangmaiensis</name>
    <dbReference type="NCBI Taxonomy" id="320497"/>
    <lineage>
        <taxon>Bacteria</taxon>
        <taxon>Pseudomonadati</taxon>
        <taxon>Pseudomonadota</taxon>
        <taxon>Alphaproteobacteria</taxon>
        <taxon>Acetobacterales</taxon>
        <taxon>Acetobacteraceae</taxon>
        <taxon>Neoasaia</taxon>
    </lineage>
</organism>
<dbReference type="SMART" id="SM00346">
    <property type="entry name" value="HTH_ICLR"/>
    <property type="match status" value="1"/>
</dbReference>
<dbReference type="STRING" id="320497.A0U93_13300"/>
<dbReference type="GO" id="GO:0003700">
    <property type="term" value="F:DNA-binding transcription factor activity"/>
    <property type="evidence" value="ECO:0007669"/>
    <property type="project" value="TreeGrafter"/>
</dbReference>
<dbReference type="EMBL" id="CP014691">
    <property type="protein sequence ID" value="AQS88731.1"/>
    <property type="molecule type" value="Genomic_DNA"/>
</dbReference>
<dbReference type="Proteomes" id="UP000188604">
    <property type="component" value="Chromosome"/>
</dbReference>
<dbReference type="PROSITE" id="PS51078">
    <property type="entry name" value="ICLR_ED"/>
    <property type="match status" value="1"/>
</dbReference>
<evidence type="ECO:0000313" key="4">
    <source>
        <dbReference type="EMBL" id="AQS88731.1"/>
    </source>
</evidence>
<dbReference type="SUPFAM" id="SSF55781">
    <property type="entry name" value="GAF domain-like"/>
    <property type="match status" value="1"/>
</dbReference>
<proteinExistence type="predicted"/>
<dbReference type="PROSITE" id="PS51077">
    <property type="entry name" value="HTH_ICLR"/>
    <property type="match status" value="1"/>
</dbReference>
<dbReference type="GO" id="GO:0045892">
    <property type="term" value="P:negative regulation of DNA-templated transcription"/>
    <property type="evidence" value="ECO:0007669"/>
    <property type="project" value="TreeGrafter"/>
</dbReference>
<dbReference type="PANTHER" id="PTHR30136:SF24">
    <property type="entry name" value="HTH-TYPE TRANSCRIPTIONAL REPRESSOR ALLR"/>
    <property type="match status" value="1"/>
</dbReference>
<dbReference type="PANTHER" id="PTHR30136">
    <property type="entry name" value="HELIX-TURN-HELIX TRANSCRIPTIONAL REGULATOR, ICLR FAMILY"/>
    <property type="match status" value="1"/>
</dbReference>
<gene>
    <name evidence="4" type="ORF">A0U93_13300</name>
</gene>
<keyword evidence="5" id="KW-1185">Reference proteome</keyword>
<dbReference type="AlphaFoldDB" id="A0A1U9KSB1"/>
<dbReference type="InterPro" id="IPR029016">
    <property type="entry name" value="GAF-like_dom_sf"/>
</dbReference>
<keyword evidence="3" id="KW-0804">Transcription</keyword>
<evidence type="ECO:0000256" key="3">
    <source>
        <dbReference type="ARBA" id="ARBA00023163"/>
    </source>
</evidence>
<dbReference type="Pfam" id="PF01614">
    <property type="entry name" value="IclR_C"/>
    <property type="match status" value="1"/>
</dbReference>
<dbReference type="SUPFAM" id="SSF46785">
    <property type="entry name" value="Winged helix' DNA-binding domain"/>
    <property type="match status" value="1"/>
</dbReference>
<evidence type="ECO:0000256" key="1">
    <source>
        <dbReference type="ARBA" id="ARBA00023015"/>
    </source>
</evidence>
<dbReference type="OrthoDB" id="6057486at2"/>
<dbReference type="Gene3D" id="1.10.10.10">
    <property type="entry name" value="Winged helix-like DNA-binding domain superfamily/Winged helix DNA-binding domain"/>
    <property type="match status" value="1"/>
</dbReference>
<sequence>MDSAEHIDPTNDWPQGTQTLGRGLSIVQAIGDGAETLSELAAIIGCTRSTTQRLTAALLQQNWLRLDRAGHYALGPKLARLATQAQSGTPLASLSRTALQSLGERTRDTVHLGIRADDAVMYLDKIESRRGLETRSRVGQRMPLATTGIGRALLLDDDETEWASIYQRTIGTDARFAKWQQRMRDYRRRGCVFDLEDNEIGIRCVAAPLRDGGNTIVGAISVASATPYLGLTRMEALAPLVIATARDISGMLGWREKADATK</sequence>
<dbReference type="InterPro" id="IPR050707">
    <property type="entry name" value="HTH_MetabolicPath_Reg"/>
</dbReference>
<dbReference type="InterPro" id="IPR036390">
    <property type="entry name" value="WH_DNA-bd_sf"/>
</dbReference>
<evidence type="ECO:0000256" key="2">
    <source>
        <dbReference type="ARBA" id="ARBA00023125"/>
    </source>
</evidence>
<dbReference type="GO" id="GO:0003677">
    <property type="term" value="F:DNA binding"/>
    <property type="evidence" value="ECO:0007669"/>
    <property type="project" value="UniProtKB-KW"/>
</dbReference>
<reference evidence="4 5" key="1">
    <citation type="submission" date="2016-03" db="EMBL/GenBank/DDBJ databases">
        <title>Acetic acid bacteria sequencing.</title>
        <authorList>
            <person name="Brandt J."/>
            <person name="Jakob F."/>
            <person name="Vogel R.F."/>
        </authorList>
    </citation>
    <scope>NUCLEOTIDE SEQUENCE [LARGE SCALE GENOMIC DNA]</scope>
    <source>
        <strain evidence="4 5">NBRC 101099</strain>
    </source>
</reference>
<dbReference type="Gene3D" id="3.30.450.40">
    <property type="match status" value="1"/>
</dbReference>
<protein>
    <submittedName>
        <fullName evidence="4">Transcriptional regulator</fullName>
    </submittedName>
</protein>
<keyword evidence="2" id="KW-0238">DNA-binding</keyword>
<dbReference type="InterPro" id="IPR005471">
    <property type="entry name" value="Tscrpt_reg_IclR_N"/>
</dbReference>
<name>A0A1U9KSB1_9PROT</name>
<accession>A0A1U9KSB1</accession>
<dbReference type="InterPro" id="IPR014757">
    <property type="entry name" value="Tscrpt_reg_IclR_C"/>
</dbReference>